<evidence type="ECO:0000313" key="9">
    <source>
        <dbReference type="Proteomes" id="UP000078116"/>
    </source>
</evidence>
<evidence type="ECO:0000313" key="7">
    <source>
        <dbReference type="EMBL" id="OAJ53613.1"/>
    </source>
</evidence>
<feature type="DNA-binding region" description="H-T-H motif" evidence="4">
    <location>
        <begin position="32"/>
        <end position="51"/>
    </location>
</feature>
<evidence type="ECO:0000259" key="5">
    <source>
        <dbReference type="PROSITE" id="PS50977"/>
    </source>
</evidence>
<dbReference type="InterPro" id="IPR001647">
    <property type="entry name" value="HTH_TetR"/>
</dbReference>
<sequence>MSERGRPRGFDREAALQQAMEVFWARGYEGTSMADLTAAMGIKAPSLYAAFGDKAALFREAVAHYRATDGSSTGKALREAVSAREAIEGMLMAATSALTLHGKPRGCLVVLGTTNYAPSNEAANDFLRGLRLATSKDIRKRLVQGVANGELPQDTDADALTAYFVTVLHGMSLQARDGATQKVLAAVVRTAMAIWPAPQQAGSPREPRKTSRRAR</sequence>
<dbReference type="SUPFAM" id="SSF48498">
    <property type="entry name" value="Tetracyclin repressor-like, C-terminal domain"/>
    <property type="match status" value="1"/>
</dbReference>
<dbReference type="GO" id="GO:0003677">
    <property type="term" value="F:DNA binding"/>
    <property type="evidence" value="ECO:0007669"/>
    <property type="project" value="UniProtKB-UniRule"/>
</dbReference>
<feature type="domain" description="HTH tetR-type" evidence="5">
    <location>
        <begin position="9"/>
        <end position="69"/>
    </location>
</feature>
<reference evidence="8 9" key="1">
    <citation type="submission" date="2016-04" db="EMBL/GenBank/DDBJ databases">
        <title>Reclassification of Paraburkholderia panaciterrae (Farh et al. 2015) Dobritsa &amp; Samadpour 2016 as a later homotypic synonym of Paraburkholderia ginsengiterrae (Farh et al. 2015) Dobritsa &amp; Samadpour 2016.</title>
        <authorList>
            <person name="Dobritsa A.P."/>
            <person name="Kutumbaka K."/>
            <person name="Samadpour M."/>
        </authorList>
    </citation>
    <scope>NUCLEOTIDE SEQUENCE [LARGE SCALE GENOMIC DNA]</scope>
    <source>
        <strain evidence="6 9">DCY85</strain>
        <strain evidence="7 8">DCY85-1</strain>
    </source>
</reference>
<gene>
    <name evidence="7" type="ORF">A6V36_36920</name>
    <name evidence="6" type="ORF">A6V37_36570</name>
</gene>
<dbReference type="InterPro" id="IPR036271">
    <property type="entry name" value="Tet_transcr_reg_TetR-rel_C_sf"/>
</dbReference>
<dbReference type="SUPFAM" id="SSF46689">
    <property type="entry name" value="Homeodomain-like"/>
    <property type="match status" value="1"/>
</dbReference>
<comment type="caution">
    <text evidence="6">The sequence shown here is derived from an EMBL/GenBank/DDBJ whole genome shotgun (WGS) entry which is preliminary data.</text>
</comment>
<keyword evidence="2 4" id="KW-0238">DNA-binding</keyword>
<dbReference type="Pfam" id="PF16925">
    <property type="entry name" value="TetR_C_13"/>
    <property type="match status" value="1"/>
</dbReference>
<dbReference type="OrthoDB" id="270177at2"/>
<dbReference type="EMBL" id="LXJZ01000212">
    <property type="protein sequence ID" value="OAJ53613.1"/>
    <property type="molecule type" value="Genomic_DNA"/>
</dbReference>
<name>A0A1A9MY78_9BURK</name>
<dbReference type="EMBL" id="LXKA01000370">
    <property type="protein sequence ID" value="OAJ52809.1"/>
    <property type="molecule type" value="Genomic_DNA"/>
</dbReference>
<dbReference type="PANTHER" id="PTHR47506">
    <property type="entry name" value="TRANSCRIPTIONAL REGULATORY PROTEIN"/>
    <property type="match status" value="1"/>
</dbReference>
<dbReference type="InterPro" id="IPR009057">
    <property type="entry name" value="Homeodomain-like_sf"/>
</dbReference>
<dbReference type="Gene3D" id="1.10.357.10">
    <property type="entry name" value="Tetracycline Repressor, domain 2"/>
    <property type="match status" value="1"/>
</dbReference>
<dbReference type="Proteomes" id="UP000078116">
    <property type="component" value="Unassembled WGS sequence"/>
</dbReference>
<dbReference type="Gene3D" id="1.10.10.60">
    <property type="entry name" value="Homeodomain-like"/>
    <property type="match status" value="1"/>
</dbReference>
<evidence type="ECO:0000256" key="4">
    <source>
        <dbReference type="PROSITE-ProRule" id="PRU00335"/>
    </source>
</evidence>
<proteinExistence type="predicted"/>
<dbReference type="Pfam" id="PF00440">
    <property type="entry name" value="TetR_N"/>
    <property type="match status" value="1"/>
</dbReference>
<dbReference type="STRING" id="1462993.A6V36_36920"/>
<accession>A0A1A9MY78</accession>
<protein>
    <submittedName>
        <fullName evidence="6">TetR family transcriptional regulator</fullName>
    </submittedName>
</protein>
<organism evidence="6 9">
    <name type="scientific">Paraburkholderia ginsengiterrae</name>
    <dbReference type="NCBI Taxonomy" id="1462993"/>
    <lineage>
        <taxon>Bacteria</taxon>
        <taxon>Pseudomonadati</taxon>
        <taxon>Pseudomonadota</taxon>
        <taxon>Betaproteobacteria</taxon>
        <taxon>Burkholderiales</taxon>
        <taxon>Burkholderiaceae</taxon>
        <taxon>Paraburkholderia</taxon>
    </lineage>
</organism>
<dbReference type="Proteomes" id="UP000077961">
    <property type="component" value="Unassembled WGS sequence"/>
</dbReference>
<keyword evidence="8" id="KW-1185">Reference proteome</keyword>
<dbReference type="InterPro" id="IPR011075">
    <property type="entry name" value="TetR_C"/>
</dbReference>
<evidence type="ECO:0000256" key="3">
    <source>
        <dbReference type="ARBA" id="ARBA00023163"/>
    </source>
</evidence>
<evidence type="ECO:0000256" key="2">
    <source>
        <dbReference type="ARBA" id="ARBA00023125"/>
    </source>
</evidence>
<keyword evidence="1" id="KW-0805">Transcription regulation</keyword>
<dbReference type="AlphaFoldDB" id="A0A1A9MY78"/>
<keyword evidence="3" id="KW-0804">Transcription</keyword>
<dbReference type="PROSITE" id="PS50977">
    <property type="entry name" value="HTH_TETR_2"/>
    <property type="match status" value="1"/>
</dbReference>
<evidence type="ECO:0000313" key="6">
    <source>
        <dbReference type="EMBL" id="OAJ52809.1"/>
    </source>
</evidence>
<evidence type="ECO:0000256" key="1">
    <source>
        <dbReference type="ARBA" id="ARBA00023015"/>
    </source>
</evidence>
<dbReference type="PANTHER" id="PTHR47506:SF1">
    <property type="entry name" value="HTH-TYPE TRANSCRIPTIONAL REGULATOR YJDC"/>
    <property type="match status" value="1"/>
</dbReference>
<evidence type="ECO:0000313" key="8">
    <source>
        <dbReference type="Proteomes" id="UP000077961"/>
    </source>
</evidence>
<dbReference type="RefSeq" id="WP_064271335.1">
    <property type="nucleotide sequence ID" value="NZ_LXJZ01000212.1"/>
</dbReference>